<gene>
    <name evidence="8" type="ORF">HPO_04410</name>
</gene>
<keyword evidence="2" id="KW-0805">Transcription regulation</keyword>
<dbReference type="eggNOG" id="COG1595">
    <property type="taxonomic scope" value="Bacteria"/>
</dbReference>
<dbReference type="Proteomes" id="UP000027100">
    <property type="component" value="Unassembled WGS sequence"/>
</dbReference>
<dbReference type="InterPro" id="IPR013249">
    <property type="entry name" value="RNA_pol_sigma70_r4_t2"/>
</dbReference>
<comment type="caution">
    <text evidence="8">The sequence shown here is derived from an EMBL/GenBank/DDBJ whole genome shotgun (WGS) entry which is preliminary data.</text>
</comment>
<dbReference type="RefSeq" id="WP_051612269.1">
    <property type="nucleotide sequence ID" value="NZ_ARYM01000004.1"/>
</dbReference>
<dbReference type="PANTHER" id="PTHR43133:SF8">
    <property type="entry name" value="RNA POLYMERASE SIGMA FACTOR HI_1459-RELATED"/>
    <property type="match status" value="1"/>
</dbReference>
<dbReference type="Gene3D" id="1.10.10.10">
    <property type="entry name" value="Winged helix-like DNA-binding domain superfamily/Winged helix DNA-binding domain"/>
    <property type="match status" value="1"/>
</dbReference>
<dbReference type="SUPFAM" id="SSF88659">
    <property type="entry name" value="Sigma3 and sigma4 domains of RNA polymerase sigma factors"/>
    <property type="match status" value="1"/>
</dbReference>
<dbReference type="InterPro" id="IPR039425">
    <property type="entry name" value="RNA_pol_sigma-70-like"/>
</dbReference>
<comment type="similarity">
    <text evidence="1">Belongs to the sigma-70 factor family. ECF subfamily.</text>
</comment>
<organism evidence="8 9">
    <name type="scientific">Hyphomonas polymorpha PS728</name>
    <dbReference type="NCBI Taxonomy" id="1280954"/>
    <lineage>
        <taxon>Bacteria</taxon>
        <taxon>Pseudomonadati</taxon>
        <taxon>Pseudomonadota</taxon>
        <taxon>Alphaproteobacteria</taxon>
        <taxon>Hyphomonadales</taxon>
        <taxon>Hyphomonadaceae</taxon>
        <taxon>Hyphomonas</taxon>
    </lineage>
</organism>
<keyword evidence="3" id="KW-0731">Sigma factor</keyword>
<keyword evidence="9" id="KW-1185">Reference proteome</keyword>
<feature type="domain" description="RNA polymerase sigma factor 70 region 4 type 2" evidence="7">
    <location>
        <begin position="149"/>
        <end position="197"/>
    </location>
</feature>
<evidence type="ECO:0000259" key="7">
    <source>
        <dbReference type="Pfam" id="PF08281"/>
    </source>
</evidence>
<dbReference type="GO" id="GO:0016987">
    <property type="term" value="F:sigma factor activity"/>
    <property type="evidence" value="ECO:0007669"/>
    <property type="project" value="UniProtKB-KW"/>
</dbReference>
<evidence type="ECO:0000313" key="9">
    <source>
        <dbReference type="Proteomes" id="UP000027100"/>
    </source>
</evidence>
<dbReference type="Pfam" id="PF04542">
    <property type="entry name" value="Sigma70_r2"/>
    <property type="match status" value="1"/>
</dbReference>
<evidence type="ECO:0000313" key="8">
    <source>
        <dbReference type="EMBL" id="KCZ99601.1"/>
    </source>
</evidence>
<dbReference type="AlphaFoldDB" id="A0A062VN02"/>
<feature type="domain" description="RNA polymerase sigma-70 region 2" evidence="6">
    <location>
        <begin position="45"/>
        <end position="108"/>
    </location>
</feature>
<dbReference type="InterPro" id="IPR036388">
    <property type="entry name" value="WH-like_DNA-bd_sf"/>
</dbReference>
<dbReference type="PATRIC" id="fig|1280954.3.peg.894"/>
<dbReference type="SUPFAM" id="SSF88946">
    <property type="entry name" value="Sigma2 domain of RNA polymerase sigma factors"/>
    <property type="match status" value="1"/>
</dbReference>
<sequence>MAPADHRRPAAEAAAKAVSSGALKTSVYGYNSARPDFLGLPLTQLFRSQYRQLVRFCRIRVPDQADAEDIVQAAFLNARRVYPDKGIDELRPLLFTLVRNGALDFLRSGEHRRRQASIEIGEAASHIACDRSPTPEQQLMDADRLKTAQKIIDGMAPHRRDALLLHRIEGLTYAEIEKRLSMSRTGVIVAIAEAVAELAEGLARAEGRGIPPGR</sequence>
<evidence type="ECO:0000256" key="2">
    <source>
        <dbReference type="ARBA" id="ARBA00023015"/>
    </source>
</evidence>
<reference evidence="8 9" key="1">
    <citation type="journal article" date="2014" name="Antonie Van Leeuwenhoek">
        <title>Hyphomonas beringensis sp. nov. and Hyphomonas chukchiensis sp. nov., isolated from surface seawater of the Bering Sea and Chukchi Sea.</title>
        <authorList>
            <person name="Li C."/>
            <person name="Lai Q."/>
            <person name="Li G."/>
            <person name="Dong C."/>
            <person name="Wang J."/>
            <person name="Liao Y."/>
            <person name="Shao Z."/>
        </authorList>
    </citation>
    <scope>NUCLEOTIDE SEQUENCE [LARGE SCALE GENOMIC DNA]</scope>
    <source>
        <strain evidence="8 9">PS728</strain>
    </source>
</reference>
<evidence type="ECO:0000256" key="5">
    <source>
        <dbReference type="ARBA" id="ARBA00023163"/>
    </source>
</evidence>
<dbReference type="PANTHER" id="PTHR43133">
    <property type="entry name" value="RNA POLYMERASE ECF-TYPE SIGMA FACTO"/>
    <property type="match status" value="1"/>
</dbReference>
<dbReference type="NCBIfam" id="TIGR02937">
    <property type="entry name" value="sigma70-ECF"/>
    <property type="match status" value="1"/>
</dbReference>
<dbReference type="InterPro" id="IPR013325">
    <property type="entry name" value="RNA_pol_sigma_r2"/>
</dbReference>
<evidence type="ECO:0000256" key="3">
    <source>
        <dbReference type="ARBA" id="ARBA00023082"/>
    </source>
</evidence>
<keyword evidence="5" id="KW-0804">Transcription</keyword>
<protein>
    <submittedName>
        <fullName evidence="8">ECF subfamily RNA polymerase sigma factor</fullName>
    </submittedName>
</protein>
<evidence type="ECO:0000256" key="1">
    <source>
        <dbReference type="ARBA" id="ARBA00010641"/>
    </source>
</evidence>
<name>A0A062VN02_9PROT</name>
<accession>A0A062VN02</accession>
<dbReference type="InterPro" id="IPR007627">
    <property type="entry name" value="RNA_pol_sigma70_r2"/>
</dbReference>
<dbReference type="InterPro" id="IPR014284">
    <property type="entry name" value="RNA_pol_sigma-70_dom"/>
</dbReference>
<dbReference type="Pfam" id="PF08281">
    <property type="entry name" value="Sigma70_r4_2"/>
    <property type="match status" value="1"/>
</dbReference>
<evidence type="ECO:0000259" key="6">
    <source>
        <dbReference type="Pfam" id="PF04542"/>
    </source>
</evidence>
<dbReference type="EMBL" id="ARYM01000004">
    <property type="protein sequence ID" value="KCZ99601.1"/>
    <property type="molecule type" value="Genomic_DNA"/>
</dbReference>
<proteinExistence type="inferred from homology"/>
<dbReference type="Gene3D" id="1.10.1740.10">
    <property type="match status" value="1"/>
</dbReference>
<evidence type="ECO:0000256" key="4">
    <source>
        <dbReference type="ARBA" id="ARBA00023125"/>
    </source>
</evidence>
<keyword evidence="4" id="KW-0238">DNA-binding</keyword>
<dbReference type="OrthoDB" id="9794372at2"/>
<dbReference type="GO" id="GO:0006352">
    <property type="term" value="P:DNA-templated transcription initiation"/>
    <property type="evidence" value="ECO:0007669"/>
    <property type="project" value="InterPro"/>
</dbReference>
<dbReference type="InterPro" id="IPR013324">
    <property type="entry name" value="RNA_pol_sigma_r3/r4-like"/>
</dbReference>
<dbReference type="GO" id="GO:0003677">
    <property type="term" value="F:DNA binding"/>
    <property type="evidence" value="ECO:0007669"/>
    <property type="project" value="UniProtKB-KW"/>
</dbReference>
<dbReference type="STRING" id="1280954.HPO_04410"/>